<evidence type="ECO:0000259" key="1">
    <source>
        <dbReference type="Pfam" id="PF00963"/>
    </source>
</evidence>
<feature type="domain" description="Secretion system C-terminal sorting" evidence="3">
    <location>
        <begin position="1542"/>
        <end position="1616"/>
    </location>
</feature>
<evidence type="ECO:0000313" key="4">
    <source>
        <dbReference type="EMBL" id="PWB75384.1"/>
    </source>
</evidence>
<dbReference type="InterPro" id="IPR022441">
    <property type="entry name" value="Para_beta_helix_rpt-2"/>
</dbReference>
<dbReference type="SUPFAM" id="SSF51126">
    <property type="entry name" value="Pectin lyase-like"/>
    <property type="match status" value="1"/>
</dbReference>
<evidence type="ECO:0000259" key="3">
    <source>
        <dbReference type="Pfam" id="PF18962"/>
    </source>
</evidence>
<evidence type="ECO:0008006" key="6">
    <source>
        <dbReference type="Google" id="ProtNLM"/>
    </source>
</evidence>
<dbReference type="EMBL" id="PQAP01000010">
    <property type="protein sequence ID" value="PWB75384.1"/>
    <property type="molecule type" value="Genomic_DNA"/>
</dbReference>
<dbReference type="InterPro" id="IPR036439">
    <property type="entry name" value="Dockerin_dom_sf"/>
</dbReference>
<dbReference type="InterPro" id="IPR008965">
    <property type="entry name" value="CBM2/CBM3_carb-bd_dom_sf"/>
</dbReference>
<feature type="domain" description="Cohesin" evidence="1">
    <location>
        <begin position="1411"/>
        <end position="1531"/>
    </location>
</feature>
<organism evidence="4 5">
    <name type="scientific">candidate division GN15 bacterium</name>
    <dbReference type="NCBI Taxonomy" id="2072418"/>
    <lineage>
        <taxon>Bacteria</taxon>
        <taxon>candidate division GN15</taxon>
    </lineage>
</organism>
<proteinExistence type="predicted"/>
<dbReference type="Pfam" id="PF00963">
    <property type="entry name" value="Cohesin"/>
    <property type="match status" value="1"/>
</dbReference>
<dbReference type="Proteomes" id="UP000250918">
    <property type="component" value="Unassembled WGS sequence"/>
</dbReference>
<dbReference type="GO" id="GO:0000272">
    <property type="term" value="P:polysaccharide catabolic process"/>
    <property type="evidence" value="ECO:0007669"/>
    <property type="project" value="InterPro"/>
</dbReference>
<dbReference type="GO" id="GO:0030246">
    <property type="term" value="F:carbohydrate binding"/>
    <property type="evidence" value="ECO:0007669"/>
    <property type="project" value="InterPro"/>
</dbReference>
<dbReference type="InterPro" id="IPR026444">
    <property type="entry name" value="Secre_tail"/>
</dbReference>
<dbReference type="InterPro" id="IPR002102">
    <property type="entry name" value="Cohesin_dom"/>
</dbReference>
<dbReference type="Gene3D" id="2.160.20.10">
    <property type="entry name" value="Single-stranded right-handed beta-helix, Pectin lyase-like"/>
    <property type="match status" value="1"/>
</dbReference>
<sequence length="1619" mass="172192">MSAANHYLNFLEDKMKRIFLLMILVSLVLGGTSFAQYSTFVVDDDGNPLTTYPTLAAAIATAQTFAGGPHKIVIMAGAYGDADLSVYDPTKIDEIYGDPAAAAGDIVFTSPSGTHNFMWAWNGLLTLKHFKLVGYSGTAIIGNGATNLAITDMIIRGASGTGIDLSGTANTVVDGLSFTKLTNGVYGNGMTNDTIRNCTFDSCYFGTQLYNFTPYGVITNLSIVRGTYGIYLDGGSTGAMVTNNTVDGMAQQGIYLNTVGGSRVENNLVTNNAVYGIYMLNSLGGNPNYVRFNCLINNTGGTSQGFDNVAADLWDQNYYSDGVFAQDGGAVTDLNPKLYSLKAVAAAASYNIGDVFSVDFNWDMPVCAGLDSVQMAAYGFTVTFDPTKLEYVPTATYDQGFLGAPPEALYTEVDAGTPGQLVFAAANFTTPGVNGARLASAQFKVIGANAVATIGFTNEDFRDPGNNPMNHNLASVALTLIDNVAPVMVSLTANNPALDDTYSDGSAAGPGPFLKLYLTMSATDNYNLAEFQWNSNGGPWSPWTPVSGTSATAGPTQYDFVWLGLGEGTHIAGVRVKDAGGNVSAPLYYTYNIDRTAPAITAITLADLDGCAPDPEYTNDRDVKVTFADDGTAVQMMLSESGDQPIIAYANPATFQLGNVDGLHNVWVRLYDKYNNRRDWFGPDGITLDRVAPTPVNFVAGTWPPPGPAKTGTRNITVDLGSWGGADVVLYKVSENAGDLVCPPTGWLSTVAFPMPHPFVLSQYDGNKIVNFASMDKAGNISAILSDQIELDSTPPVLLTYNMVDRSTLEDDCSKDGQIRAYFTYSGADATTLQWSYDGVTYGNWEAVMPSPDSADGSVTFAFGYQKLYIRLVDNIGNISNAMVDSIFVDGIAPTIAGVTAADNAPTATPDPVWPGVTNSTTFTLNLTGLSADVVALKISQDNGVTYADVPVTTGGAATYAHTYTWVGTPTQCGWYPVLVKTVDCAGNVSAPVGGPSTVYFDINVPRITAFTCTSPNPTPVPLINLSITASDTCGLYLMRLKDAANGPLAGTAWVPFSTTPSVTLATGDGPHTVNLEVSDYGGNIASASVVVNLDETHPSAGTFVIVSGNPLAAPGYTDALTGNTANITWDADVTQMYIRNSDGSNATGWIAVTSPKALVSLALGVPGIRTVQYRFRDGAGNIGPASGYYSATIQYSNVAPPPPLAGSAFGMPTGSCDLTWGKVAEGQSYAIRFNFQNQYPTYPDPIPPHPATFAEGILAATGVTDTVYRFEGPQPDIYSFSIWTLGKNGMWSATPNIDVTATNYILGDFSPAPDGCIKFTDEFGALAIAYNSIVSDPNFNEGLDIGPTIDAKPWSYPVPDQKIDFEDLVIFALNYDVFHCTTPTNDQPDNRETVTSAASAIAVEATMPNRVNEGEEFAIPVTIDNYQAVKGYHVVLDYNTNNFELVKVEAGEAYKAVAQSFFYYDRKSNNIDVSGVVFGSGVTFGANELFVVTLRARSTSDVNMGEVQLTFRDRENSNIAASLGVVKTVTLPTAFALSQNYPNPFNPTTNIELSLPVASNYKLTIYNVLGQEVESFEGHSEAGYTTITWNASALASGIYLYRVEAGSFTATRKMVLLK</sequence>
<dbReference type="InterPro" id="IPR006626">
    <property type="entry name" value="PbH1"/>
</dbReference>
<evidence type="ECO:0000259" key="2">
    <source>
        <dbReference type="Pfam" id="PF13229"/>
    </source>
</evidence>
<dbReference type="InterPro" id="IPR011050">
    <property type="entry name" value="Pectin_lyase_fold/virulence"/>
</dbReference>
<gene>
    <name evidence="4" type="ORF">C3F09_02520</name>
</gene>
<dbReference type="Gene3D" id="1.10.1330.10">
    <property type="entry name" value="Dockerin domain"/>
    <property type="match status" value="1"/>
</dbReference>
<dbReference type="SMART" id="SM00710">
    <property type="entry name" value="PbH1"/>
    <property type="match status" value="6"/>
</dbReference>
<reference evidence="4 5" key="1">
    <citation type="journal article" date="2018" name="ISME J.">
        <title>A methanotrophic archaeon couples anaerobic oxidation of methane to Fe(III) reduction.</title>
        <authorList>
            <person name="Cai C."/>
            <person name="Leu A.O."/>
            <person name="Xie G.J."/>
            <person name="Guo J."/>
            <person name="Feng Y."/>
            <person name="Zhao J.X."/>
            <person name="Tyson G.W."/>
            <person name="Yuan Z."/>
            <person name="Hu S."/>
        </authorList>
    </citation>
    <scope>NUCLEOTIDE SEQUENCE [LARGE SCALE GENOMIC DNA]</scope>
    <source>
        <strain evidence="4">FeB_12</strain>
    </source>
</reference>
<accession>A0A855XBX7</accession>
<dbReference type="SUPFAM" id="SSF49384">
    <property type="entry name" value="Carbohydrate-binding domain"/>
    <property type="match status" value="2"/>
</dbReference>
<dbReference type="Gene3D" id="2.60.40.4070">
    <property type="match status" value="1"/>
</dbReference>
<dbReference type="Pfam" id="PF13229">
    <property type="entry name" value="Beta_helix"/>
    <property type="match status" value="1"/>
</dbReference>
<dbReference type="Pfam" id="PF18962">
    <property type="entry name" value="Por_Secre_tail"/>
    <property type="match status" value="1"/>
</dbReference>
<name>A0A855XBX7_9BACT</name>
<comment type="caution">
    <text evidence="4">The sequence shown here is derived from an EMBL/GenBank/DDBJ whole genome shotgun (WGS) entry which is preliminary data.</text>
</comment>
<dbReference type="Gene3D" id="2.60.40.680">
    <property type="match status" value="2"/>
</dbReference>
<feature type="domain" description="Right handed beta helix" evidence="2">
    <location>
        <begin position="139"/>
        <end position="284"/>
    </location>
</feature>
<dbReference type="NCBIfam" id="TIGR03804">
    <property type="entry name" value="para_beta_helix"/>
    <property type="match status" value="1"/>
</dbReference>
<evidence type="ECO:0000313" key="5">
    <source>
        <dbReference type="Proteomes" id="UP000250918"/>
    </source>
</evidence>
<dbReference type="InterPro" id="IPR039448">
    <property type="entry name" value="Beta_helix"/>
</dbReference>
<dbReference type="NCBIfam" id="TIGR04183">
    <property type="entry name" value="Por_Secre_tail"/>
    <property type="match status" value="1"/>
</dbReference>
<dbReference type="InterPro" id="IPR012334">
    <property type="entry name" value="Pectin_lyas_fold"/>
</dbReference>
<protein>
    <recommendedName>
        <fullName evidence="6">T9SS type A sorting domain-containing protein</fullName>
    </recommendedName>
</protein>